<reference evidence="2" key="1">
    <citation type="submission" date="2021-03" db="EMBL/GenBank/DDBJ databases">
        <title>Whole genome shotgun sequence of Actinoplanes auranticolor NBRC 12245.</title>
        <authorList>
            <person name="Komaki H."/>
            <person name="Tamura T."/>
        </authorList>
    </citation>
    <scope>NUCLEOTIDE SEQUENCE</scope>
    <source>
        <strain evidence="2">NBRC 12245</strain>
    </source>
</reference>
<accession>A0A919VRG3</accession>
<evidence type="ECO:0000313" key="3">
    <source>
        <dbReference type="Proteomes" id="UP000681340"/>
    </source>
</evidence>
<feature type="region of interest" description="Disordered" evidence="1">
    <location>
        <begin position="25"/>
        <end position="75"/>
    </location>
</feature>
<dbReference type="Proteomes" id="UP000681340">
    <property type="component" value="Unassembled WGS sequence"/>
</dbReference>
<gene>
    <name evidence="2" type="ORF">Aau02nite_23810</name>
</gene>
<organism evidence="2 3">
    <name type="scientific">Actinoplanes auranticolor</name>
    <dbReference type="NCBI Taxonomy" id="47988"/>
    <lineage>
        <taxon>Bacteria</taxon>
        <taxon>Bacillati</taxon>
        <taxon>Actinomycetota</taxon>
        <taxon>Actinomycetes</taxon>
        <taxon>Micromonosporales</taxon>
        <taxon>Micromonosporaceae</taxon>
        <taxon>Actinoplanes</taxon>
    </lineage>
</organism>
<evidence type="ECO:0000313" key="2">
    <source>
        <dbReference type="EMBL" id="GIM66645.1"/>
    </source>
</evidence>
<keyword evidence="3" id="KW-1185">Reference proteome</keyword>
<dbReference type="AlphaFoldDB" id="A0A919VRG3"/>
<protein>
    <submittedName>
        <fullName evidence="2">Uncharacterized protein</fullName>
    </submittedName>
</protein>
<sequence>MIIATGTAVTVGLGDGQDGAAARGTGLDVADGTGAPRWSRANATVPAATADSTTKAATISRRDGRRGGSPGPKVTMSVTGSVCAADARPTAGTRLLFSVGGRCFRSRTGPDQYPDPGAACA</sequence>
<dbReference type="EMBL" id="BOQL01000021">
    <property type="protein sequence ID" value="GIM66645.1"/>
    <property type="molecule type" value="Genomic_DNA"/>
</dbReference>
<name>A0A919VRG3_9ACTN</name>
<proteinExistence type="predicted"/>
<feature type="compositionally biased region" description="Low complexity" evidence="1">
    <location>
        <begin position="47"/>
        <end position="58"/>
    </location>
</feature>
<comment type="caution">
    <text evidence="2">The sequence shown here is derived from an EMBL/GenBank/DDBJ whole genome shotgun (WGS) entry which is preliminary data.</text>
</comment>
<evidence type="ECO:0000256" key="1">
    <source>
        <dbReference type="SAM" id="MobiDB-lite"/>
    </source>
</evidence>